<name>A0A644ZNF8_9ZZZZ</name>
<dbReference type="EMBL" id="VSSQ01009750">
    <property type="protein sequence ID" value="MPM42489.1"/>
    <property type="molecule type" value="Genomic_DNA"/>
</dbReference>
<dbReference type="InterPro" id="IPR056670">
    <property type="entry name" value="DUF7768"/>
</dbReference>
<dbReference type="Gene3D" id="3.40.50.10400">
    <property type="entry name" value="Hypothetical protein PA1492"/>
    <property type="match status" value="1"/>
</dbReference>
<comment type="caution">
    <text evidence="2">The sequence shown here is derived from an EMBL/GenBank/DDBJ whole genome shotgun (WGS) entry which is preliminary data.</text>
</comment>
<proteinExistence type="predicted"/>
<dbReference type="AlphaFoldDB" id="A0A644ZNF8"/>
<evidence type="ECO:0000259" key="1">
    <source>
        <dbReference type="Pfam" id="PF24963"/>
    </source>
</evidence>
<dbReference type="Pfam" id="PF24963">
    <property type="entry name" value="DUF7768"/>
    <property type="match status" value="1"/>
</dbReference>
<organism evidence="2">
    <name type="scientific">bioreactor metagenome</name>
    <dbReference type="NCBI Taxonomy" id="1076179"/>
    <lineage>
        <taxon>unclassified sequences</taxon>
        <taxon>metagenomes</taxon>
        <taxon>ecological metagenomes</taxon>
    </lineage>
</organism>
<gene>
    <name evidence="2" type="ORF">SDC9_89154</name>
</gene>
<sequence length="146" mass="16806">MTSELNLESPPGVSGRPRILFLGRTDRPMVFVCSPFAGCVRENIQNARRYSRFAYLSGYMPIAPHLMYPRFLEDTQTKERQDGLEMGLRLLDLCEEIWVFGDAYSSGMQREMTHALGTHMAIRFFDRDCKEYKKRTAADLQKGEGI</sequence>
<reference evidence="2" key="1">
    <citation type="submission" date="2019-08" db="EMBL/GenBank/DDBJ databases">
        <authorList>
            <person name="Kucharzyk K."/>
            <person name="Murdoch R.W."/>
            <person name="Higgins S."/>
            <person name="Loffler F."/>
        </authorList>
    </citation>
    <scope>NUCLEOTIDE SEQUENCE</scope>
</reference>
<feature type="domain" description="DUF7768" evidence="1">
    <location>
        <begin position="28"/>
        <end position="125"/>
    </location>
</feature>
<evidence type="ECO:0000313" key="2">
    <source>
        <dbReference type="EMBL" id="MPM42489.1"/>
    </source>
</evidence>
<protein>
    <recommendedName>
        <fullName evidence="1">DUF7768 domain-containing protein</fullName>
    </recommendedName>
</protein>
<accession>A0A644ZNF8</accession>